<feature type="compositionally biased region" description="Low complexity" evidence="1">
    <location>
        <begin position="710"/>
        <end position="727"/>
    </location>
</feature>
<evidence type="ECO:0000256" key="2">
    <source>
        <dbReference type="SAM" id="Phobius"/>
    </source>
</evidence>
<dbReference type="EMBL" id="RQTK01000529">
    <property type="protein sequence ID" value="RUS78159.1"/>
    <property type="molecule type" value="Genomic_DNA"/>
</dbReference>
<dbReference type="GO" id="GO:0045202">
    <property type="term" value="C:synapse"/>
    <property type="evidence" value="ECO:0007669"/>
    <property type="project" value="TreeGrafter"/>
</dbReference>
<dbReference type="AlphaFoldDB" id="A0A433T991"/>
<feature type="region of interest" description="Disordered" evidence="1">
    <location>
        <begin position="242"/>
        <end position="271"/>
    </location>
</feature>
<name>A0A433T991_ELYCH</name>
<feature type="chain" id="PRO_5019547374" description="Death domain-containing protein" evidence="3">
    <location>
        <begin position="19"/>
        <end position="790"/>
    </location>
</feature>
<evidence type="ECO:0000313" key="5">
    <source>
        <dbReference type="Proteomes" id="UP000271974"/>
    </source>
</evidence>
<feature type="transmembrane region" description="Helical" evidence="2">
    <location>
        <begin position="626"/>
        <end position="650"/>
    </location>
</feature>
<sequence length="790" mass="87746">MDGGFFRLVFIFSLAILGDHFYCKGAALDPFPLGTIGCLVSNVCDSREICANDLLFGSCQNVFSRALHGEPRFSLTHHEIRQMEKQITALIQAGFTWKDAFTQCILQNTLVNFARITSGSRSYQQHRLCEDALGVAGSWRENIPLEQEEDATEEVINSEIASILMRLLASAESLDADQKDERGLAPITAHGGGDIVEQRDRQPSKFMEQLLGSSQKRDEIVQVHKYFDKSKGTWKRDPYYSRYEQEPEPGLQSDPYSVYSSDDASDSPPGLFKADGDGYLYLNPIGDSGERPSFVEEETSWNSDKSNVGSDKEALVDPTALDNFIKETMAESNEPSIEKSGKSDGPDLAQIIDNLVLNEDDERTLQGLLDGSILPRDLEEPQQRRLQVFIESLIQVLETDSENVVEPENQVEAEALLDAATESEGPVDAESMPGPQGSFVPEEMEGALPEEDEEVPKVETLPDDAVDIGFPGLANNQNKETDESIEGNPVDKDDLHVDKKMTDDGIEEPAEATEKPLNGPFNPNIMFLQLSKPLDLDEARQFVRNLTEILQMPENLINQIRVDPDGAITLELEPDPTGHWNTEELAKLATAESVNDKLKAWGGIEVLSSGFGQYGNRVELKQNNRYVVLTFILVGTIAGVVLAVVTIYLIKRHSRSRHKLQQLASNPDGNEASKDYQDLCRQRMQGKTSEKPEPLHAASRIGSVSEAQVRSPSSRSSTSSWSEEPAATNMDISTGHIVLSYMEDHLKNQDRLDREWEAVSGYVADPCSTRMAQDQANMRKNRFADILPCE</sequence>
<keyword evidence="2" id="KW-1133">Transmembrane helix</keyword>
<dbReference type="GO" id="GO:0051046">
    <property type="term" value="P:regulation of secretion"/>
    <property type="evidence" value="ECO:0007669"/>
    <property type="project" value="TreeGrafter"/>
</dbReference>
<feature type="region of interest" description="Disordered" evidence="1">
    <location>
        <begin position="291"/>
        <end position="313"/>
    </location>
</feature>
<keyword evidence="2" id="KW-0812">Transmembrane</keyword>
<protein>
    <recommendedName>
        <fullName evidence="6">Death domain-containing protein</fullName>
    </recommendedName>
</protein>
<proteinExistence type="predicted"/>
<feature type="signal peptide" evidence="3">
    <location>
        <begin position="1"/>
        <end position="18"/>
    </location>
</feature>
<dbReference type="InterPro" id="IPR029021">
    <property type="entry name" value="Prot-tyrosine_phosphatase-like"/>
</dbReference>
<evidence type="ECO:0000256" key="3">
    <source>
        <dbReference type="SAM" id="SignalP"/>
    </source>
</evidence>
<comment type="caution">
    <text evidence="4">The sequence shown here is derived from an EMBL/GenBank/DDBJ whole genome shotgun (WGS) entry which is preliminary data.</text>
</comment>
<feature type="compositionally biased region" description="Low complexity" evidence="1">
    <location>
        <begin position="253"/>
        <end position="269"/>
    </location>
</feature>
<evidence type="ECO:0008006" key="6">
    <source>
        <dbReference type="Google" id="ProtNLM"/>
    </source>
</evidence>
<organism evidence="4 5">
    <name type="scientific">Elysia chlorotica</name>
    <name type="common">Eastern emerald elysia</name>
    <name type="synonym">Sea slug</name>
    <dbReference type="NCBI Taxonomy" id="188477"/>
    <lineage>
        <taxon>Eukaryota</taxon>
        <taxon>Metazoa</taxon>
        <taxon>Spiralia</taxon>
        <taxon>Lophotrochozoa</taxon>
        <taxon>Mollusca</taxon>
        <taxon>Gastropoda</taxon>
        <taxon>Heterobranchia</taxon>
        <taxon>Euthyneura</taxon>
        <taxon>Panpulmonata</taxon>
        <taxon>Sacoglossa</taxon>
        <taxon>Placobranchoidea</taxon>
        <taxon>Plakobranchidae</taxon>
        <taxon>Elysia</taxon>
    </lineage>
</organism>
<dbReference type="GO" id="GO:0030141">
    <property type="term" value="C:secretory granule"/>
    <property type="evidence" value="ECO:0007669"/>
    <property type="project" value="InterPro"/>
</dbReference>
<reference evidence="4 5" key="1">
    <citation type="submission" date="2019-01" db="EMBL/GenBank/DDBJ databases">
        <title>A draft genome assembly of the solar-powered sea slug Elysia chlorotica.</title>
        <authorList>
            <person name="Cai H."/>
            <person name="Li Q."/>
            <person name="Fang X."/>
            <person name="Li J."/>
            <person name="Curtis N.E."/>
            <person name="Altenburger A."/>
            <person name="Shibata T."/>
            <person name="Feng M."/>
            <person name="Maeda T."/>
            <person name="Schwartz J.A."/>
            <person name="Shigenobu S."/>
            <person name="Lundholm N."/>
            <person name="Nishiyama T."/>
            <person name="Yang H."/>
            <person name="Hasebe M."/>
            <person name="Li S."/>
            <person name="Pierce S.K."/>
            <person name="Wang J."/>
        </authorList>
    </citation>
    <scope>NUCLEOTIDE SEQUENCE [LARGE SCALE GENOMIC DNA]</scope>
    <source>
        <strain evidence="4">EC2010</strain>
        <tissue evidence="4">Whole organism of an adult</tissue>
    </source>
</reference>
<keyword evidence="3" id="KW-0732">Signal</keyword>
<dbReference type="PANTHER" id="PTHR46106:SF4">
    <property type="entry name" value="IA-2 PROTEIN TYROSINE PHOSPHATASE, ISOFORM C"/>
    <property type="match status" value="1"/>
</dbReference>
<dbReference type="STRING" id="188477.A0A433T991"/>
<dbReference type="PANTHER" id="PTHR46106">
    <property type="entry name" value="IA-2 PROTEIN TYROSINE PHOSPHATASE, ISOFORM C"/>
    <property type="match status" value="1"/>
</dbReference>
<dbReference type="Gene3D" id="3.30.70.2470">
    <property type="entry name" value="Protein-tyrosine phosphatase receptor IA-2 ectodomain"/>
    <property type="match status" value="1"/>
</dbReference>
<gene>
    <name evidence="4" type="ORF">EGW08_014088</name>
</gene>
<keyword evidence="5" id="KW-1185">Reference proteome</keyword>
<feature type="non-terminal residue" evidence="4">
    <location>
        <position position="790"/>
    </location>
</feature>
<feature type="region of interest" description="Disordered" evidence="1">
    <location>
        <begin position="683"/>
        <end position="727"/>
    </location>
</feature>
<feature type="compositionally biased region" description="Polar residues" evidence="1">
    <location>
        <begin position="300"/>
        <end position="309"/>
    </location>
</feature>
<keyword evidence="2" id="KW-0472">Membrane</keyword>
<feature type="region of interest" description="Disordered" evidence="1">
    <location>
        <begin position="463"/>
        <end position="497"/>
    </location>
</feature>
<dbReference type="OrthoDB" id="9880441at2759"/>
<dbReference type="InterPro" id="IPR038112">
    <property type="entry name" value="Receptor_IA-2_ectodomain_sf"/>
</dbReference>
<dbReference type="Gene3D" id="3.90.190.10">
    <property type="entry name" value="Protein tyrosine phosphatase superfamily"/>
    <property type="match status" value="1"/>
</dbReference>
<accession>A0A433T991</accession>
<evidence type="ECO:0000256" key="1">
    <source>
        <dbReference type="SAM" id="MobiDB-lite"/>
    </source>
</evidence>
<dbReference type="Proteomes" id="UP000271974">
    <property type="component" value="Unassembled WGS sequence"/>
</dbReference>
<evidence type="ECO:0000313" key="4">
    <source>
        <dbReference type="EMBL" id="RUS78159.1"/>
    </source>
</evidence>
<dbReference type="InterPro" id="IPR033522">
    <property type="entry name" value="IA-2/IA-2_beta"/>
</dbReference>